<gene>
    <name evidence="1" type="ORF">MPNT_10013</name>
</gene>
<dbReference type="AlphaFoldDB" id="A0A8J2FMX2"/>
<dbReference type="EMBL" id="CAJNOB010000001">
    <property type="protein sequence ID" value="CAF0688806.1"/>
    <property type="molecule type" value="Genomic_DNA"/>
</dbReference>
<keyword evidence="2" id="KW-1185">Reference proteome</keyword>
<reference evidence="1" key="1">
    <citation type="submission" date="2021-02" db="EMBL/GenBank/DDBJ databases">
        <authorList>
            <person name="Cremers G."/>
            <person name="Picone N."/>
        </authorList>
    </citation>
    <scope>NUCLEOTIDE SEQUENCE</scope>
    <source>
        <strain evidence="1">PQ17</strain>
    </source>
</reference>
<protein>
    <submittedName>
        <fullName evidence="1">Uncharacterized protein</fullName>
    </submittedName>
</protein>
<accession>A0A8J2FMX2</accession>
<dbReference type="Proteomes" id="UP000663859">
    <property type="component" value="Unassembled WGS sequence"/>
</dbReference>
<evidence type="ECO:0000313" key="1">
    <source>
        <dbReference type="EMBL" id="CAF0688806.1"/>
    </source>
</evidence>
<evidence type="ECO:0000313" key="2">
    <source>
        <dbReference type="Proteomes" id="UP000663859"/>
    </source>
</evidence>
<comment type="caution">
    <text evidence="1">The sequence shown here is derived from an EMBL/GenBank/DDBJ whole genome shotgun (WGS) entry which is preliminary data.</text>
</comment>
<name>A0A8J2FMX2_9BACT</name>
<organism evidence="1 2">
    <name type="scientific">Candidatus Methylacidithermus pantelleriae</name>
    <dbReference type="NCBI Taxonomy" id="2744239"/>
    <lineage>
        <taxon>Bacteria</taxon>
        <taxon>Pseudomonadati</taxon>
        <taxon>Verrucomicrobiota</taxon>
        <taxon>Methylacidiphilae</taxon>
        <taxon>Methylacidiphilales</taxon>
        <taxon>Methylacidiphilaceae</taxon>
        <taxon>Candidatus Methylacidithermus</taxon>
    </lineage>
</organism>
<dbReference type="RefSeq" id="WP_174581563.1">
    <property type="nucleotide sequence ID" value="NZ_CAJNOB010000001.1"/>
</dbReference>
<sequence length="99" mass="10849">MPVYWSYPDRPFRILGEIEASYHKSGLVGIMASSSVWDEIVEKARAVGANAIWVVDKREKVVGWASGANAQYSGWGASASGWSYPILRGGYSILAIRVQ</sequence>
<proteinExistence type="predicted"/>